<sequence length="116" mass="13183">MAIATLPDIPPDFGADPIPVANVDEVQFGDGYKQRAVVGVNARRTDWRLAWTELDRGEYDTLYPFLFERLKTTPFWWVPPWETAPRKFVCVSLSGPRPTSALYATITATFEEDFTP</sequence>
<dbReference type="Pfam" id="PF05939">
    <property type="entry name" value="Phage_min_tail"/>
    <property type="match status" value="1"/>
</dbReference>
<dbReference type="InterPro" id="IPR010265">
    <property type="entry name" value="Phage_lambda_TipM"/>
</dbReference>
<name>A0ABX2BA91_9GAMM</name>
<dbReference type="EMBL" id="QDKN01000003">
    <property type="protein sequence ID" value="NPT30834.1"/>
    <property type="molecule type" value="Genomic_DNA"/>
</dbReference>
<comment type="caution">
    <text evidence="1">The sequence shown here is derived from an EMBL/GenBank/DDBJ whole genome shotgun (WGS) entry which is preliminary data.</text>
</comment>
<keyword evidence="2" id="KW-1185">Reference proteome</keyword>
<accession>A0ABX2BA91</accession>
<organism evidence="1 2">
    <name type="scientific">Vreelandella venusta</name>
    <dbReference type="NCBI Taxonomy" id="44935"/>
    <lineage>
        <taxon>Bacteria</taxon>
        <taxon>Pseudomonadati</taxon>
        <taxon>Pseudomonadota</taxon>
        <taxon>Gammaproteobacteria</taxon>
        <taxon>Oceanospirillales</taxon>
        <taxon>Halomonadaceae</taxon>
        <taxon>Vreelandella</taxon>
    </lineage>
</organism>
<protein>
    <submittedName>
        <fullName evidence="1">Phage tail protein</fullName>
    </submittedName>
</protein>
<gene>
    <name evidence="1" type="ORF">DDR56_09700</name>
</gene>
<evidence type="ECO:0000313" key="2">
    <source>
        <dbReference type="Proteomes" id="UP001318401"/>
    </source>
</evidence>
<reference evidence="1 2" key="1">
    <citation type="submission" date="2018-04" db="EMBL/GenBank/DDBJ databases">
        <authorList>
            <person name="Li G."/>
            <person name="Du W."/>
            <person name="Bai Y."/>
        </authorList>
    </citation>
    <scope>NUCLEOTIDE SEQUENCE [LARGE SCALE GENOMIC DNA]</scope>
    <source>
        <strain evidence="1 2">YYYZ-3</strain>
    </source>
</reference>
<evidence type="ECO:0000313" key="1">
    <source>
        <dbReference type="EMBL" id="NPT30834.1"/>
    </source>
</evidence>
<dbReference type="Proteomes" id="UP001318401">
    <property type="component" value="Unassembled WGS sequence"/>
</dbReference>
<proteinExistence type="predicted"/>
<dbReference type="RefSeq" id="WP_125747780.1">
    <property type="nucleotide sequence ID" value="NZ_CP034367.1"/>
</dbReference>